<dbReference type="SUPFAM" id="SSF49899">
    <property type="entry name" value="Concanavalin A-like lectins/glucanases"/>
    <property type="match status" value="1"/>
</dbReference>
<keyword evidence="5" id="KW-0472">Membrane</keyword>
<reference evidence="8" key="1">
    <citation type="submission" date="2021-01" db="EMBL/GenBank/DDBJ databases">
        <authorList>
            <person name="Zahm M."/>
            <person name="Roques C."/>
            <person name="Cabau C."/>
            <person name="Klopp C."/>
            <person name="Donnadieu C."/>
            <person name="Jouanno E."/>
            <person name="Lampietro C."/>
            <person name="Louis A."/>
            <person name="Herpin A."/>
            <person name="Echchiki A."/>
            <person name="Berthelot C."/>
            <person name="Parey E."/>
            <person name="Roest-Crollius H."/>
            <person name="Braasch I."/>
            <person name="Postlethwait J."/>
            <person name="Bobe J."/>
            <person name="Montfort J."/>
            <person name="Bouchez O."/>
            <person name="Begum T."/>
            <person name="Mejri S."/>
            <person name="Adams A."/>
            <person name="Chen W.-J."/>
            <person name="Guiguen Y."/>
        </authorList>
    </citation>
    <scope>NUCLEOTIDE SEQUENCE</scope>
    <source>
        <strain evidence="8">YG-15Mar2019-1</strain>
        <tissue evidence="8">Brain</tissue>
    </source>
</reference>
<dbReference type="PANTHER" id="PTHR25465">
    <property type="entry name" value="B-BOX DOMAIN CONTAINING"/>
    <property type="match status" value="1"/>
</dbReference>
<keyword evidence="1" id="KW-0479">Metal-binding</keyword>
<evidence type="ECO:0000256" key="5">
    <source>
        <dbReference type="SAM" id="Phobius"/>
    </source>
</evidence>
<dbReference type="Pfam" id="PF25600">
    <property type="entry name" value="TRIM_CC"/>
    <property type="match status" value="1"/>
</dbReference>
<evidence type="ECO:0000256" key="3">
    <source>
        <dbReference type="ARBA" id="ARBA00022833"/>
    </source>
</evidence>
<keyword evidence="4" id="KW-0175">Coiled coil</keyword>
<dbReference type="InterPro" id="IPR006574">
    <property type="entry name" value="PRY"/>
</dbReference>
<proteinExistence type="predicted"/>
<organism evidence="8 9">
    <name type="scientific">Megalops atlanticus</name>
    <name type="common">Tarpon</name>
    <name type="synonym">Clupea gigantea</name>
    <dbReference type="NCBI Taxonomy" id="7932"/>
    <lineage>
        <taxon>Eukaryota</taxon>
        <taxon>Metazoa</taxon>
        <taxon>Chordata</taxon>
        <taxon>Craniata</taxon>
        <taxon>Vertebrata</taxon>
        <taxon>Euteleostomi</taxon>
        <taxon>Actinopterygii</taxon>
        <taxon>Neopterygii</taxon>
        <taxon>Teleostei</taxon>
        <taxon>Elopiformes</taxon>
        <taxon>Megalopidae</taxon>
        <taxon>Megalops</taxon>
    </lineage>
</organism>
<keyword evidence="9" id="KW-1185">Reference proteome</keyword>
<dbReference type="EMBL" id="JAFDVH010000005">
    <property type="protein sequence ID" value="KAG7477490.1"/>
    <property type="molecule type" value="Genomic_DNA"/>
</dbReference>
<evidence type="ECO:0000256" key="4">
    <source>
        <dbReference type="SAM" id="Coils"/>
    </source>
</evidence>
<feature type="transmembrane region" description="Helical" evidence="5">
    <location>
        <begin position="12"/>
        <end position="31"/>
    </location>
</feature>
<dbReference type="Gene3D" id="2.60.120.920">
    <property type="match status" value="1"/>
</dbReference>
<dbReference type="InterPro" id="IPR051051">
    <property type="entry name" value="E3_ubiq-ligase_TRIM/RNF"/>
</dbReference>
<keyword evidence="2" id="KW-0863">Zinc-finger</keyword>
<dbReference type="OrthoDB" id="9903688at2759"/>
<dbReference type="AlphaFoldDB" id="A0A9D3Q460"/>
<name>A0A9D3Q460_MEGAT</name>
<feature type="coiled-coil region" evidence="4">
    <location>
        <begin position="46"/>
        <end position="83"/>
    </location>
</feature>
<dbReference type="GO" id="GO:0008270">
    <property type="term" value="F:zinc ion binding"/>
    <property type="evidence" value="ECO:0007669"/>
    <property type="project" value="UniProtKB-KW"/>
</dbReference>
<dbReference type="InterPro" id="IPR058030">
    <property type="entry name" value="TRIM8/14/16/25/29/45/65_CC"/>
</dbReference>
<evidence type="ECO:0000256" key="2">
    <source>
        <dbReference type="ARBA" id="ARBA00022771"/>
    </source>
</evidence>
<evidence type="ECO:0000313" key="8">
    <source>
        <dbReference type="EMBL" id="KAG7477490.1"/>
    </source>
</evidence>
<dbReference type="Pfam" id="PF13765">
    <property type="entry name" value="PRY"/>
    <property type="match status" value="1"/>
</dbReference>
<dbReference type="Proteomes" id="UP001046870">
    <property type="component" value="Chromosome 5"/>
</dbReference>
<accession>A0A9D3Q460</accession>
<feature type="domain" description="TRIM8/14/16/25/29/45/65 coiled-coil region" evidence="7">
    <location>
        <begin position="63"/>
        <end position="171"/>
    </location>
</feature>
<keyword evidence="5" id="KW-0812">Transmembrane</keyword>
<dbReference type="PANTHER" id="PTHR25465:SF5">
    <property type="entry name" value="E3 UBIQUITIN_ISG15 LIGASE TRIM25-RELATED"/>
    <property type="match status" value="1"/>
</dbReference>
<dbReference type="InterPro" id="IPR013320">
    <property type="entry name" value="ConA-like_dom_sf"/>
</dbReference>
<dbReference type="InterPro" id="IPR043136">
    <property type="entry name" value="B30.2/SPRY_sf"/>
</dbReference>
<sequence length="214" mass="24860">MRRSALIMTNCWRFTVVQISSVFVMCVQWITTEAMLQFLLQKKGLKNRQKQLVEIQKKSLQKIQEREKELQRLRQAVESFKLSEKGAAEASEGILTELIHSIQRRSIDATELIGDQEKTTVSQAVGLLKHLEKEIADMRRRDAELEKLSRTTDNVNFLQSFQSFLLPRDSTTRKLFLQLSCQLSLDPNTAHKHLRLSEGNREVAYGKEAQPFRW</sequence>
<gene>
    <name evidence="8" type="ORF">MATL_G00070170</name>
</gene>
<evidence type="ECO:0000259" key="6">
    <source>
        <dbReference type="Pfam" id="PF13765"/>
    </source>
</evidence>
<keyword evidence="3" id="KW-0862">Zinc</keyword>
<comment type="caution">
    <text evidence="8">The sequence shown here is derived from an EMBL/GenBank/DDBJ whole genome shotgun (WGS) entry which is preliminary data.</text>
</comment>
<feature type="domain" description="SPRY-associated" evidence="6">
    <location>
        <begin position="183"/>
        <end position="211"/>
    </location>
</feature>
<protein>
    <submittedName>
        <fullName evidence="8">Uncharacterized protein</fullName>
    </submittedName>
</protein>
<evidence type="ECO:0000259" key="7">
    <source>
        <dbReference type="Pfam" id="PF25600"/>
    </source>
</evidence>
<evidence type="ECO:0000256" key="1">
    <source>
        <dbReference type="ARBA" id="ARBA00022723"/>
    </source>
</evidence>
<evidence type="ECO:0000313" key="9">
    <source>
        <dbReference type="Proteomes" id="UP001046870"/>
    </source>
</evidence>
<feature type="coiled-coil region" evidence="4">
    <location>
        <begin position="121"/>
        <end position="148"/>
    </location>
</feature>
<keyword evidence="5" id="KW-1133">Transmembrane helix</keyword>